<dbReference type="InterPro" id="IPR001906">
    <property type="entry name" value="Terpene_synth_N"/>
</dbReference>
<evidence type="ECO:0000259" key="4">
    <source>
        <dbReference type="Pfam" id="PF01397"/>
    </source>
</evidence>
<feature type="domain" description="Terpene synthase N-terminal" evidence="4">
    <location>
        <begin position="297"/>
        <end position="508"/>
    </location>
</feature>
<dbReference type="Pfam" id="PF03936">
    <property type="entry name" value="Terpene_synth_C"/>
    <property type="match status" value="1"/>
</dbReference>
<proteinExistence type="evidence at transcript level"/>
<keyword evidence="3" id="KW-0460">Magnesium</keyword>
<dbReference type="OMA" id="FITHEND"/>
<dbReference type="Gramene" id="Mp2g24640.1">
    <property type="protein sequence ID" value="Mp2g24640.1.cds"/>
    <property type="gene ID" value="Mp2g24640"/>
</dbReference>
<dbReference type="InterPro" id="IPR008949">
    <property type="entry name" value="Isoprenoid_synthase_dom_sf"/>
</dbReference>
<dbReference type="InterPro" id="IPR008930">
    <property type="entry name" value="Terpenoid_cyclase/PrenylTrfase"/>
</dbReference>
<dbReference type="SFLD" id="SFLDG01014">
    <property type="entry name" value="Terpene_Cyclase_Like_1_N-term"/>
    <property type="match status" value="1"/>
</dbReference>
<accession>A0A2R6W0B4</accession>
<dbReference type="SMR" id="A0A2R6W0B4"/>
<dbReference type="EMBL" id="OL989437">
    <property type="protein sequence ID" value="UPQ49776.1"/>
    <property type="molecule type" value="mRNA"/>
</dbReference>
<dbReference type="OrthoDB" id="2343925at2759"/>
<dbReference type="PANTHER" id="PTHR31739:SF4">
    <property type="entry name" value="ENT-COPALYL DIPHOSPHATE SYNTHASE, CHLOROPLASTIC"/>
    <property type="match status" value="1"/>
</dbReference>
<dbReference type="SUPFAM" id="SSF48576">
    <property type="entry name" value="Terpenoid synthases"/>
    <property type="match status" value="1"/>
</dbReference>
<dbReference type="Gene3D" id="1.50.10.130">
    <property type="entry name" value="Terpene synthase, N-terminal domain"/>
    <property type="match status" value="1"/>
</dbReference>
<evidence type="ECO:0000256" key="2">
    <source>
        <dbReference type="ARBA" id="ARBA00022723"/>
    </source>
</evidence>
<evidence type="ECO:0000256" key="3">
    <source>
        <dbReference type="ARBA" id="ARBA00022842"/>
    </source>
</evidence>
<comment type="cofactor">
    <cofactor evidence="1">
        <name>Mg(2+)</name>
        <dbReference type="ChEBI" id="CHEBI:18420"/>
    </cofactor>
</comment>
<evidence type="ECO:0000313" key="8">
    <source>
        <dbReference type="Proteomes" id="UP000244005"/>
    </source>
</evidence>
<reference evidence="8" key="1">
    <citation type="journal article" date="2017" name="Cell">
        <title>Insights into land plant evolution garnered from the Marchantia polymorpha genome.</title>
        <authorList>
            <person name="Bowman J.L."/>
            <person name="Kohchi T."/>
            <person name="Yamato K.T."/>
            <person name="Jenkins J."/>
            <person name="Shu S."/>
            <person name="Ishizaki K."/>
            <person name="Yamaoka S."/>
            <person name="Nishihama R."/>
            <person name="Nakamura Y."/>
            <person name="Berger F."/>
            <person name="Adam C."/>
            <person name="Aki S.S."/>
            <person name="Althoff F."/>
            <person name="Araki T."/>
            <person name="Arteaga-Vazquez M.A."/>
            <person name="Balasubrmanian S."/>
            <person name="Barry K."/>
            <person name="Bauer D."/>
            <person name="Boehm C.R."/>
            <person name="Briginshaw L."/>
            <person name="Caballero-Perez J."/>
            <person name="Catarino B."/>
            <person name="Chen F."/>
            <person name="Chiyoda S."/>
            <person name="Chovatia M."/>
            <person name="Davies K.M."/>
            <person name="Delmans M."/>
            <person name="Demura T."/>
            <person name="Dierschke T."/>
            <person name="Dolan L."/>
            <person name="Dorantes-Acosta A.E."/>
            <person name="Eklund D.M."/>
            <person name="Florent S.N."/>
            <person name="Flores-Sandoval E."/>
            <person name="Fujiyama A."/>
            <person name="Fukuzawa H."/>
            <person name="Galik B."/>
            <person name="Grimanelli D."/>
            <person name="Grimwood J."/>
            <person name="Grossniklaus U."/>
            <person name="Hamada T."/>
            <person name="Haseloff J."/>
            <person name="Hetherington A.J."/>
            <person name="Higo A."/>
            <person name="Hirakawa Y."/>
            <person name="Hundley H.N."/>
            <person name="Ikeda Y."/>
            <person name="Inoue K."/>
            <person name="Inoue S.I."/>
            <person name="Ishida S."/>
            <person name="Jia Q."/>
            <person name="Kakita M."/>
            <person name="Kanazawa T."/>
            <person name="Kawai Y."/>
            <person name="Kawashima T."/>
            <person name="Kennedy M."/>
            <person name="Kinose K."/>
            <person name="Kinoshita T."/>
            <person name="Kohara Y."/>
            <person name="Koide E."/>
            <person name="Komatsu K."/>
            <person name="Kopischke S."/>
            <person name="Kubo M."/>
            <person name="Kyozuka J."/>
            <person name="Lagercrantz U."/>
            <person name="Lin S.S."/>
            <person name="Lindquist E."/>
            <person name="Lipzen A.M."/>
            <person name="Lu C.W."/>
            <person name="De Luna E."/>
            <person name="Martienssen R.A."/>
            <person name="Minamino N."/>
            <person name="Mizutani M."/>
            <person name="Mizutani M."/>
            <person name="Mochizuki N."/>
            <person name="Monte I."/>
            <person name="Mosher R."/>
            <person name="Nagasaki H."/>
            <person name="Nakagami H."/>
            <person name="Naramoto S."/>
            <person name="Nishitani K."/>
            <person name="Ohtani M."/>
            <person name="Okamoto T."/>
            <person name="Okumura M."/>
            <person name="Phillips J."/>
            <person name="Pollak B."/>
            <person name="Reinders A."/>
            <person name="Rovekamp M."/>
            <person name="Sano R."/>
            <person name="Sawa S."/>
            <person name="Schmid M.W."/>
            <person name="Shirakawa M."/>
            <person name="Solano R."/>
            <person name="Spunde A."/>
            <person name="Suetsugu N."/>
            <person name="Sugano S."/>
            <person name="Sugiyama A."/>
            <person name="Sun R."/>
            <person name="Suzuki Y."/>
            <person name="Takenaka M."/>
            <person name="Takezawa D."/>
            <person name="Tomogane H."/>
            <person name="Tsuzuki M."/>
            <person name="Ueda T."/>
            <person name="Umeda M."/>
            <person name="Ward J.M."/>
            <person name="Watanabe Y."/>
            <person name="Yazaki K."/>
            <person name="Yokoyama R."/>
            <person name="Yoshitake Y."/>
            <person name="Yotsui I."/>
            <person name="Zachgo S."/>
            <person name="Schmutz J."/>
        </authorList>
    </citation>
    <scope>NUCLEOTIDE SEQUENCE [LARGE SCALE GENOMIC DNA]</scope>
    <source>
        <strain evidence="8">Tak-1</strain>
    </source>
</reference>
<evidence type="ECO:0000313" key="7">
    <source>
        <dbReference type="EMBL" id="UPQ49776.1"/>
    </source>
</evidence>
<dbReference type="Pfam" id="PF01397">
    <property type="entry name" value="Terpene_synth"/>
    <property type="match status" value="1"/>
</dbReference>
<dbReference type="GO" id="GO:0016102">
    <property type="term" value="P:diterpenoid biosynthetic process"/>
    <property type="evidence" value="ECO:0000318"/>
    <property type="project" value="GO_Central"/>
</dbReference>
<sequence length="891" mass="101340">MASSTALWSAPAFNRTNIRDGMQAKRSCSSHLLPTWTPGVHVPFSKHQLTAAVAPNKEIRGFSERFLGFERNASSFRASKSSHLRAYGTDDSTYETKGLATLEKELPSQTSVAMQKDMESWIEEIREMFRTLDWGEESPSPYDTAWICLIPAVDGSEGPQFPKSLQWIVENQFEDGSWGLPDFFRVSNNVLNTLACLIALKKWNIAPDSITRGENFLRKNMDQMEDDPERTCGFELVFPALIDDAKQLDLDLPYHLEFIEQMRATKAKKLQKLPLDVVHKIKTTILFSLEGVRDIVDWEQIQNLQSENGSFLGSVASTACAYLRTGNKRCLDFLTAVLAKNNDTAPTAYPVDIFEPCWMVDRLQRLGLARYFESEIDACMQFVYNQFSQENGRVGWMAAKGAYTDMDDTAMAFRLLRLHGFDVNSTDSFEWYRTPEGGWCCLPGELSLGTTNLFSFFRACETGFPEEADLIEGLAWTRKLLLDRFKKNDLRDKYVISKTLASEVATALANPWSQTMPRMEHRAYIDNYGTDDVWIGKVLYRLPKINNTTFLKLAKADFNMCQKKHQEELKGLLRWNRELVFKSERCADDKTLIICFFAGAGCLPAPQLSLARRAFTQLCLLTVLLDDFFDSTEESLAAKAQFVAACRSRDPKLMDGAGSNAQLLFESMYSILSDVIVDGSFLQGRDISQAVYDAWFRLVECHLKQAEWKDPNIQPSLEEYLEVAGVSISMEAVASVVQYFLGENITEEMSQSPHTKRLTKLMNTITRHTNDMATFQKEKLENTQNLVSISTRDGATHSQVLESFRNLVDDQMRQLVKEVLCPSETDGVLPKAARHFYFDFVRATMYSYSADLLLTSEVSERDGIAWPAFELHDMARKMQFVNRILFEPVLY</sequence>
<dbReference type="Gene3D" id="1.50.10.160">
    <property type="match status" value="1"/>
</dbReference>
<protein>
    <submittedName>
        <fullName evidence="7">Kolavenol synthase</fullName>
    </submittedName>
</protein>
<dbReference type="SUPFAM" id="SSF48239">
    <property type="entry name" value="Terpenoid cyclases/Protein prenyltransferases"/>
    <property type="match status" value="2"/>
</dbReference>
<dbReference type="AlphaFoldDB" id="A0A2R6W0B4"/>
<evidence type="ECO:0000259" key="5">
    <source>
        <dbReference type="Pfam" id="PF03936"/>
    </source>
</evidence>
<reference evidence="6" key="2">
    <citation type="submission" date="2017-12" db="EMBL/GenBank/DDBJ databases">
        <title>WGS assembly of Marchantia polymorpha.</title>
        <authorList>
            <person name="Bowman J.L."/>
            <person name="Kohchi T."/>
            <person name="Yamato K.T."/>
            <person name="Jenkins J."/>
            <person name="Shu S."/>
            <person name="Ishizaki K."/>
            <person name="Yamaoka S."/>
            <person name="Nishihama R."/>
            <person name="Nakamura Y."/>
            <person name="Berger F."/>
            <person name="Adam C."/>
            <person name="Aki S.S."/>
            <person name="Althoff F."/>
            <person name="Araki T."/>
            <person name="Arteaga-Vazquez M.A."/>
            <person name="Balasubrmanian S."/>
            <person name="Bauer D."/>
            <person name="Boehm C.R."/>
            <person name="Briginshaw L."/>
            <person name="Caballero-Perez J."/>
            <person name="Catarino B."/>
            <person name="Chen F."/>
            <person name="Chiyoda S."/>
            <person name="Chovatia M."/>
            <person name="Davies K.M."/>
            <person name="Delmans M."/>
            <person name="Demura T."/>
            <person name="Dierschke T."/>
            <person name="Dolan L."/>
            <person name="Dorantes-Acosta A.E."/>
            <person name="Eklund D.M."/>
            <person name="Florent S.N."/>
            <person name="Flores-Sandoval E."/>
            <person name="Fujiyama A."/>
            <person name="Fukuzawa H."/>
            <person name="Galik B."/>
            <person name="Grimanelli D."/>
            <person name="Grimwood J."/>
            <person name="Grossniklaus U."/>
            <person name="Hamada T."/>
            <person name="Haseloff J."/>
            <person name="Hetherington A.J."/>
            <person name="Higo A."/>
            <person name="Hirakawa Y."/>
            <person name="Hundley H.N."/>
            <person name="Ikeda Y."/>
            <person name="Inoue K."/>
            <person name="Inoue S."/>
            <person name="Ishida S."/>
            <person name="Jia Q."/>
            <person name="Kakita M."/>
            <person name="Kanazawa T."/>
            <person name="Kawai Y."/>
            <person name="Kawashima T."/>
            <person name="Kennedy M."/>
            <person name="Kinose K."/>
            <person name="Kinoshita T."/>
            <person name="Kohara Y."/>
            <person name="Koide E."/>
            <person name="Komatsu K."/>
            <person name="Kopischke S."/>
            <person name="Kubo M."/>
            <person name="Kyozuka J."/>
            <person name="Lagercrantz U."/>
            <person name="Lin S.S."/>
            <person name="Lindquist E."/>
            <person name="Lipzen A.M."/>
            <person name="Lu C."/>
            <person name="Luna E.D."/>
            <person name="Martienssen R.A."/>
            <person name="Minamino N."/>
            <person name="Mizutani M."/>
            <person name="Mizutani M."/>
            <person name="Mochizuki N."/>
            <person name="Monte I."/>
            <person name="Mosher R."/>
            <person name="Nagasaki H."/>
            <person name="Nakagami H."/>
            <person name="Naramoto S."/>
            <person name="Nishitani K."/>
            <person name="Ohtani M."/>
            <person name="Okamoto T."/>
            <person name="Okumura M."/>
            <person name="Phillips J."/>
            <person name="Pollak B."/>
            <person name="Reinders A."/>
            <person name="Roevekamp M."/>
            <person name="Sano R."/>
            <person name="Sawa S."/>
            <person name="Schmid M.W."/>
            <person name="Shirakawa M."/>
            <person name="Solano R."/>
            <person name="Spunde A."/>
            <person name="Suetsugu N."/>
            <person name="Sugano S."/>
            <person name="Sugiyama A."/>
            <person name="Sun R."/>
            <person name="Suzuki Y."/>
            <person name="Takenaka M."/>
            <person name="Takezawa D."/>
            <person name="Tomogane H."/>
            <person name="Tsuzuki M."/>
            <person name="Ueda T."/>
            <person name="Umeda M."/>
            <person name="Ward J.M."/>
            <person name="Watanabe Y."/>
            <person name="Yazaki K."/>
            <person name="Yokoyama R."/>
            <person name="Yoshitake Y."/>
            <person name="Yotsui I."/>
            <person name="Zachgo S."/>
            <person name="Schmutz J."/>
        </authorList>
    </citation>
    <scope>NUCLEOTIDE SEQUENCE [LARGE SCALE GENOMIC DNA]</scope>
    <source>
        <strain evidence="6">Tak-1</strain>
    </source>
</reference>
<reference evidence="7" key="3">
    <citation type="journal article" date="2022" name="Proc. Natl. Acad. Sci. U.S.A.">
        <title>Origin and early evolution of the plant terpene synthase family.</title>
        <authorList>
            <person name="Jia Q."/>
            <person name="Brown R."/>
            <person name="Koellner T.G."/>
            <person name="Fu J."/>
            <person name="Chen X."/>
            <person name="Wong G.K.-S."/>
            <person name="Gershenzon J."/>
            <person name="Peters R.J."/>
            <person name="Chen F."/>
        </authorList>
    </citation>
    <scope>NUCLEOTIDE SEQUENCE</scope>
</reference>
<dbReference type="InterPro" id="IPR050148">
    <property type="entry name" value="Terpene_synthase-like"/>
</dbReference>
<evidence type="ECO:0000256" key="1">
    <source>
        <dbReference type="ARBA" id="ARBA00001946"/>
    </source>
</evidence>
<feature type="domain" description="Terpene synthase metal-binding" evidence="5">
    <location>
        <begin position="592"/>
        <end position="813"/>
    </location>
</feature>
<dbReference type="GO" id="GO:0010333">
    <property type="term" value="F:terpene synthase activity"/>
    <property type="evidence" value="ECO:0000318"/>
    <property type="project" value="GO_Central"/>
</dbReference>
<dbReference type="Proteomes" id="UP000244005">
    <property type="component" value="Unassembled WGS sequence"/>
</dbReference>
<keyword evidence="2" id="KW-0479">Metal-binding</keyword>
<dbReference type="InterPro" id="IPR005630">
    <property type="entry name" value="Terpene_synthase_metal-bd"/>
</dbReference>
<evidence type="ECO:0000313" key="6">
    <source>
        <dbReference type="EMBL" id="PTQ27290.1"/>
    </source>
</evidence>
<keyword evidence="8" id="KW-1185">Reference proteome</keyword>
<dbReference type="PANTHER" id="PTHR31739">
    <property type="entry name" value="ENT-COPALYL DIPHOSPHATE SYNTHASE, CHLOROPLASTIC"/>
    <property type="match status" value="1"/>
</dbReference>
<organism evidence="6 8">
    <name type="scientific">Marchantia polymorpha</name>
    <name type="common">Common liverwort</name>
    <name type="synonym">Marchantia aquatica</name>
    <dbReference type="NCBI Taxonomy" id="3197"/>
    <lineage>
        <taxon>Eukaryota</taxon>
        <taxon>Viridiplantae</taxon>
        <taxon>Streptophyta</taxon>
        <taxon>Embryophyta</taxon>
        <taxon>Marchantiophyta</taxon>
        <taxon>Marchantiopsida</taxon>
        <taxon>Marchantiidae</taxon>
        <taxon>Marchantiales</taxon>
        <taxon>Marchantiaceae</taxon>
        <taxon>Marchantia</taxon>
    </lineage>
</organism>
<dbReference type="GO" id="GO:0000287">
    <property type="term" value="F:magnesium ion binding"/>
    <property type="evidence" value="ECO:0000318"/>
    <property type="project" value="GO_Central"/>
</dbReference>
<dbReference type="FunFam" id="1.50.10.130:FF:000002">
    <property type="entry name" value="Ent-copalyl diphosphate synthase, chloroplastic"/>
    <property type="match status" value="1"/>
</dbReference>
<gene>
    <name evidence="6" type="ORF">MARPO_0207s0001</name>
</gene>
<dbReference type="InterPro" id="IPR036965">
    <property type="entry name" value="Terpene_synth_N_sf"/>
</dbReference>
<dbReference type="Gene3D" id="1.10.600.10">
    <property type="entry name" value="Farnesyl Diphosphate Synthase"/>
    <property type="match status" value="1"/>
</dbReference>
<name>A0A2R6W0B4_MARPO</name>
<dbReference type="EMBL" id="KZ772874">
    <property type="protein sequence ID" value="PTQ27290.1"/>
    <property type="molecule type" value="Genomic_DNA"/>
</dbReference>